<dbReference type="Proteomes" id="UP001596161">
    <property type="component" value="Unassembled WGS sequence"/>
</dbReference>
<sequence length="235" mass="26456">MEGGHSSMPQNETAIDVISQAIFRLRQKPFEAQITPPVQEFMKNLGPEMPAFQKMAFANSWLFEGMILKTYQKKPASNALVTTTMAPTIFQSGIKENVIPAQAKAVVNFRILPGTSINAIVSRVKSIIHDDRVQIKVKPFSSEASPVSSPEAAGYEMLNQTIKELFPNTLTSPSMVIAATDSRFYYTLSPNVYRFLPYKINKENINSFHGVNEKISVEEFEDAVRFYERLIRNVN</sequence>
<dbReference type="Gene3D" id="3.30.70.360">
    <property type="match status" value="1"/>
</dbReference>
<evidence type="ECO:0000259" key="6">
    <source>
        <dbReference type="Pfam" id="PF07687"/>
    </source>
</evidence>
<dbReference type="InterPro" id="IPR047177">
    <property type="entry name" value="Pept_M20A"/>
</dbReference>
<accession>A0ABW0EGQ0</accession>
<dbReference type="SUPFAM" id="SSF53187">
    <property type="entry name" value="Zn-dependent exopeptidases"/>
    <property type="match status" value="1"/>
</dbReference>
<dbReference type="RefSeq" id="WP_378018262.1">
    <property type="nucleotide sequence ID" value="NZ_JBHSKT010000009.1"/>
</dbReference>
<evidence type="ECO:0000313" key="7">
    <source>
        <dbReference type="EMBL" id="MFC5271835.1"/>
    </source>
</evidence>
<dbReference type="SUPFAM" id="SSF55031">
    <property type="entry name" value="Bacterial exopeptidase dimerisation domain"/>
    <property type="match status" value="1"/>
</dbReference>
<evidence type="ECO:0000256" key="2">
    <source>
        <dbReference type="ARBA" id="ARBA00022670"/>
    </source>
</evidence>
<comment type="similarity">
    <text evidence="1">Belongs to the peptidase M20A family.</text>
</comment>
<name>A0ABW0EGQ0_9BACT</name>
<dbReference type="Pfam" id="PF07687">
    <property type="entry name" value="M20_dimer"/>
    <property type="match status" value="1"/>
</dbReference>
<keyword evidence="2" id="KW-0645">Protease</keyword>
<protein>
    <submittedName>
        <fullName evidence="7">M20/M25/M40 family metallo-hydrolase</fullName>
    </submittedName>
</protein>
<proteinExistence type="inferred from homology"/>
<evidence type="ECO:0000256" key="3">
    <source>
        <dbReference type="ARBA" id="ARBA00022723"/>
    </source>
</evidence>
<keyword evidence="4" id="KW-0378">Hydrolase</keyword>
<evidence type="ECO:0000256" key="5">
    <source>
        <dbReference type="ARBA" id="ARBA00022833"/>
    </source>
</evidence>
<gene>
    <name evidence="7" type="ORF">ACFPIB_14550</name>
</gene>
<dbReference type="EMBL" id="JBHSKT010000009">
    <property type="protein sequence ID" value="MFC5271835.1"/>
    <property type="molecule type" value="Genomic_DNA"/>
</dbReference>
<reference evidence="8" key="1">
    <citation type="journal article" date="2019" name="Int. J. Syst. Evol. Microbiol.">
        <title>The Global Catalogue of Microorganisms (GCM) 10K type strain sequencing project: providing services to taxonomists for standard genome sequencing and annotation.</title>
        <authorList>
            <consortium name="The Broad Institute Genomics Platform"/>
            <consortium name="The Broad Institute Genome Sequencing Center for Infectious Disease"/>
            <person name="Wu L."/>
            <person name="Ma J."/>
        </authorList>
    </citation>
    <scope>NUCLEOTIDE SEQUENCE [LARGE SCALE GENOMIC DNA]</scope>
    <source>
        <strain evidence="8">KACC 12602</strain>
    </source>
</reference>
<keyword evidence="3" id="KW-0479">Metal-binding</keyword>
<keyword evidence="5" id="KW-0862">Zinc</keyword>
<comment type="caution">
    <text evidence="7">The sequence shown here is derived from an EMBL/GenBank/DDBJ whole genome shotgun (WGS) entry which is preliminary data.</text>
</comment>
<dbReference type="Gene3D" id="1.10.150.900">
    <property type="match status" value="1"/>
</dbReference>
<dbReference type="InterPro" id="IPR011650">
    <property type="entry name" value="Peptidase_M20_dimer"/>
</dbReference>
<dbReference type="PANTHER" id="PTHR45962:SF1">
    <property type="entry name" value="N-FATTY-ACYL-AMINO ACID SYNTHASE_HYDROLASE PM20D1"/>
    <property type="match status" value="1"/>
</dbReference>
<evidence type="ECO:0000313" key="8">
    <source>
        <dbReference type="Proteomes" id="UP001596161"/>
    </source>
</evidence>
<dbReference type="InterPro" id="IPR036264">
    <property type="entry name" value="Bact_exopeptidase_dim_dom"/>
</dbReference>
<keyword evidence="8" id="KW-1185">Reference proteome</keyword>
<feature type="domain" description="Peptidase M20 dimerisation" evidence="6">
    <location>
        <begin position="3"/>
        <end position="129"/>
    </location>
</feature>
<organism evidence="7 8">
    <name type="scientific">Adhaeribacter terreus</name>
    <dbReference type="NCBI Taxonomy" id="529703"/>
    <lineage>
        <taxon>Bacteria</taxon>
        <taxon>Pseudomonadati</taxon>
        <taxon>Bacteroidota</taxon>
        <taxon>Cytophagia</taxon>
        <taxon>Cytophagales</taxon>
        <taxon>Hymenobacteraceae</taxon>
        <taxon>Adhaeribacter</taxon>
    </lineage>
</organism>
<dbReference type="PANTHER" id="PTHR45962">
    <property type="entry name" value="N-FATTY-ACYL-AMINO ACID SYNTHASE/HYDROLASE PM20D1"/>
    <property type="match status" value="1"/>
</dbReference>
<evidence type="ECO:0000256" key="1">
    <source>
        <dbReference type="ARBA" id="ARBA00006247"/>
    </source>
</evidence>
<evidence type="ECO:0000256" key="4">
    <source>
        <dbReference type="ARBA" id="ARBA00022801"/>
    </source>
</evidence>